<dbReference type="RefSeq" id="WP_189344365.1">
    <property type="nucleotide sequence ID" value="NZ_BMYT01000001.1"/>
</dbReference>
<protein>
    <submittedName>
        <fullName evidence="1">Uncharacterized protein</fullName>
    </submittedName>
</protein>
<evidence type="ECO:0000313" key="1">
    <source>
        <dbReference type="EMBL" id="GGX01516.1"/>
    </source>
</evidence>
<sequence length="60" mass="6825">MDTNSEAWRLECEARHVLGLGGLMARRAYLELIEGKRGADARRALEAAIKVEWNKRARSK</sequence>
<dbReference type="EMBL" id="BMYT01000001">
    <property type="protein sequence ID" value="GGX01516.1"/>
    <property type="molecule type" value="Genomic_DNA"/>
</dbReference>
<accession>A0ABQ2X6G2</accession>
<proteinExistence type="predicted"/>
<comment type="caution">
    <text evidence="1">The sequence shown here is derived from an EMBL/GenBank/DDBJ whole genome shotgun (WGS) entry which is preliminary data.</text>
</comment>
<organism evidence="1 2">
    <name type="scientific">Undibacterium macrobrachii</name>
    <dbReference type="NCBI Taxonomy" id="1119058"/>
    <lineage>
        <taxon>Bacteria</taxon>
        <taxon>Pseudomonadati</taxon>
        <taxon>Pseudomonadota</taxon>
        <taxon>Betaproteobacteria</taxon>
        <taxon>Burkholderiales</taxon>
        <taxon>Oxalobacteraceae</taxon>
        <taxon>Undibacterium</taxon>
    </lineage>
</organism>
<evidence type="ECO:0000313" key="2">
    <source>
        <dbReference type="Proteomes" id="UP000620127"/>
    </source>
</evidence>
<reference evidence="2" key="1">
    <citation type="journal article" date="2019" name="Int. J. Syst. Evol. Microbiol.">
        <title>The Global Catalogue of Microorganisms (GCM) 10K type strain sequencing project: providing services to taxonomists for standard genome sequencing and annotation.</title>
        <authorList>
            <consortium name="The Broad Institute Genomics Platform"/>
            <consortium name="The Broad Institute Genome Sequencing Center for Infectious Disease"/>
            <person name="Wu L."/>
            <person name="Ma J."/>
        </authorList>
    </citation>
    <scope>NUCLEOTIDE SEQUENCE [LARGE SCALE GENOMIC DNA]</scope>
    <source>
        <strain evidence="2">KCTC 23916</strain>
    </source>
</reference>
<dbReference type="Pfam" id="PF24751">
    <property type="entry name" value="DUF7696"/>
    <property type="match status" value="1"/>
</dbReference>
<dbReference type="InterPro" id="IPR056113">
    <property type="entry name" value="DUF7696"/>
</dbReference>
<keyword evidence="2" id="KW-1185">Reference proteome</keyword>
<gene>
    <name evidence="1" type="ORF">GCM10011282_04310</name>
</gene>
<name>A0ABQ2X6G2_9BURK</name>
<dbReference type="Proteomes" id="UP000620127">
    <property type="component" value="Unassembled WGS sequence"/>
</dbReference>